<dbReference type="RefSeq" id="WP_062543872.1">
    <property type="nucleotide sequence ID" value="NZ_CP012643.1"/>
</dbReference>
<dbReference type="InterPro" id="IPR007479">
    <property type="entry name" value="ISC_FeS_clus_asmbl_IscsX"/>
</dbReference>
<protein>
    <submittedName>
        <fullName evidence="1">FeS assembly protein IscX</fullName>
    </submittedName>
</protein>
<evidence type="ECO:0000313" key="2">
    <source>
        <dbReference type="Proteomes" id="UP000061382"/>
    </source>
</evidence>
<reference evidence="1 2" key="1">
    <citation type="submission" date="2015-08" db="EMBL/GenBank/DDBJ databases">
        <title>Complete genome sequence of Rufibacter tibetensis strain 1351t, a radiation-resistant bacterium from tibet plateau.</title>
        <authorList>
            <person name="Dai J."/>
        </authorList>
    </citation>
    <scope>NUCLEOTIDE SEQUENCE [LARGE SCALE GENOMIC DNA]</scope>
    <source>
        <strain evidence="1 2">1351</strain>
    </source>
</reference>
<dbReference type="PANTHER" id="PTHR37532:SF1">
    <property type="entry name" value="PROTEIN ISCX"/>
    <property type="match status" value="1"/>
</dbReference>
<dbReference type="GO" id="GO:0008198">
    <property type="term" value="F:ferrous iron binding"/>
    <property type="evidence" value="ECO:0007669"/>
    <property type="project" value="TreeGrafter"/>
</dbReference>
<dbReference type="OrthoDB" id="9800346at2"/>
<dbReference type="InterPro" id="IPR036762">
    <property type="entry name" value="IscX-like_sf"/>
</dbReference>
<keyword evidence="2" id="KW-1185">Reference proteome</keyword>
<dbReference type="KEGG" id="rti:DC20_11005"/>
<dbReference type="PATRIC" id="fig|512763.3.peg.2422"/>
<dbReference type="EMBL" id="CP012643">
    <property type="protein sequence ID" value="ALI99398.1"/>
    <property type="molecule type" value="Genomic_DNA"/>
</dbReference>
<dbReference type="Pfam" id="PF04384">
    <property type="entry name" value="Fe-S_assembly"/>
    <property type="match status" value="1"/>
</dbReference>
<dbReference type="AlphaFoldDB" id="A0A0P0CPY6"/>
<sequence>MSNLYEPPIKWSDHEDIAMALYEKFGDEFGENKIYRIRFTDLLEWVLSLPNFEGTREQATEGHLEQIQAKWVYEWRDNQ</sequence>
<gene>
    <name evidence="1" type="ORF">DC20_11005</name>
</gene>
<dbReference type="Gene3D" id="1.10.10.600">
    <property type="entry name" value="IscX-like"/>
    <property type="match status" value="1"/>
</dbReference>
<organism evidence="1 2">
    <name type="scientific">Rufibacter tibetensis</name>
    <dbReference type="NCBI Taxonomy" id="512763"/>
    <lineage>
        <taxon>Bacteria</taxon>
        <taxon>Pseudomonadati</taxon>
        <taxon>Bacteroidota</taxon>
        <taxon>Cytophagia</taxon>
        <taxon>Cytophagales</taxon>
        <taxon>Hymenobacteraceae</taxon>
        <taxon>Rufibacter</taxon>
    </lineage>
</organism>
<dbReference type="Proteomes" id="UP000061382">
    <property type="component" value="Chromosome"/>
</dbReference>
<dbReference type="GO" id="GO:0016226">
    <property type="term" value="P:iron-sulfur cluster assembly"/>
    <property type="evidence" value="ECO:0007669"/>
    <property type="project" value="InterPro"/>
</dbReference>
<dbReference type="PANTHER" id="PTHR37532">
    <property type="entry name" value="PROTEIN ISCX"/>
    <property type="match status" value="1"/>
</dbReference>
<dbReference type="NCBIfam" id="TIGR03412">
    <property type="entry name" value="iscX_yfhJ"/>
    <property type="match status" value="1"/>
</dbReference>
<proteinExistence type="predicted"/>
<dbReference type="GO" id="GO:0005829">
    <property type="term" value="C:cytosol"/>
    <property type="evidence" value="ECO:0007669"/>
    <property type="project" value="TreeGrafter"/>
</dbReference>
<name>A0A0P0CPY6_9BACT</name>
<evidence type="ECO:0000313" key="1">
    <source>
        <dbReference type="EMBL" id="ALI99398.1"/>
    </source>
</evidence>
<accession>A0A0P0CPY6</accession>
<dbReference type="SUPFAM" id="SSF140319">
    <property type="entry name" value="IscX-like"/>
    <property type="match status" value="1"/>
</dbReference>
<dbReference type="STRING" id="512763.DC20_11005"/>